<reference evidence="9" key="1">
    <citation type="submission" date="2023-06" db="EMBL/GenBank/DDBJ databases">
        <authorList>
            <person name="Delattre M."/>
        </authorList>
    </citation>
    <scope>NUCLEOTIDE SEQUENCE</scope>
    <source>
        <strain evidence="9">AF72</strain>
    </source>
</reference>
<evidence type="ECO:0000256" key="7">
    <source>
        <dbReference type="ARBA" id="ARBA00023242"/>
    </source>
</evidence>
<evidence type="ECO:0000256" key="6">
    <source>
        <dbReference type="ARBA" id="ARBA00023187"/>
    </source>
</evidence>
<keyword evidence="5" id="KW-0747">Spliceosome</keyword>
<evidence type="ECO:0000256" key="3">
    <source>
        <dbReference type="ARBA" id="ARBA00014158"/>
    </source>
</evidence>
<dbReference type="GO" id="GO:0006397">
    <property type="term" value="P:mRNA processing"/>
    <property type="evidence" value="ECO:0007669"/>
    <property type="project" value="UniProtKB-KW"/>
</dbReference>
<keyword evidence="6" id="KW-0508">mRNA splicing</keyword>
<comment type="similarity">
    <text evidence="2">Belongs to the SPF27 family.</text>
</comment>
<dbReference type="Pfam" id="PF05700">
    <property type="entry name" value="BCAS2"/>
    <property type="match status" value="1"/>
</dbReference>
<keyword evidence="8" id="KW-0175">Coiled coil</keyword>
<evidence type="ECO:0000256" key="4">
    <source>
        <dbReference type="ARBA" id="ARBA00022664"/>
    </source>
</evidence>
<dbReference type="InterPro" id="IPR008409">
    <property type="entry name" value="SPF27"/>
</dbReference>
<dbReference type="PANTHER" id="PTHR13296:SF0">
    <property type="entry name" value="PRE-MRNA-SPLICING FACTOR SPF27"/>
    <property type="match status" value="1"/>
</dbReference>
<feature type="coiled-coil region" evidence="8">
    <location>
        <begin position="146"/>
        <end position="177"/>
    </location>
</feature>
<evidence type="ECO:0000313" key="10">
    <source>
        <dbReference type="Proteomes" id="UP001177023"/>
    </source>
</evidence>
<evidence type="ECO:0000256" key="2">
    <source>
        <dbReference type="ARBA" id="ARBA00010788"/>
    </source>
</evidence>
<dbReference type="Proteomes" id="UP001177023">
    <property type="component" value="Unassembled WGS sequence"/>
</dbReference>
<dbReference type="PANTHER" id="PTHR13296">
    <property type="entry name" value="BCAS2 PROTEIN"/>
    <property type="match status" value="1"/>
</dbReference>
<comment type="caution">
    <text evidence="9">The sequence shown here is derived from an EMBL/GenBank/DDBJ whole genome shotgun (WGS) entry which is preliminary data.</text>
</comment>
<evidence type="ECO:0000256" key="8">
    <source>
        <dbReference type="SAM" id="Coils"/>
    </source>
</evidence>
<keyword evidence="10" id="KW-1185">Reference proteome</keyword>
<protein>
    <recommendedName>
        <fullName evidence="3">Pre-mRNA-splicing factor SPF27</fullName>
    </recommendedName>
</protein>
<dbReference type="GO" id="GO:0071013">
    <property type="term" value="C:catalytic step 2 spliceosome"/>
    <property type="evidence" value="ECO:0007669"/>
    <property type="project" value="TreeGrafter"/>
</dbReference>
<keyword evidence="4" id="KW-0507">mRNA processing</keyword>
<sequence length="234" mass="27131">MSAQPLALGAPTRGRDDDRDVLVDALPYLDINYSETDRQFALGLIEQECKSFPATKNYLKHLPIPDYDAYLTPALLEDRKLRTQKVEIPKPIDLTRCDLPCPAGTSRSNDKYSWRKAIRNAFTQNEHLRLRQINLELMEEYGPEASRRWSEELQAYLRELENELRQTQEAVMEVHASRKHAQMSAGKTLKELENAWVQMVTKNYRMEMTNQQLEAELKKKAKEMGVDYVQLGKS</sequence>
<organism evidence="9 10">
    <name type="scientific">Mesorhabditis spiculigera</name>
    <dbReference type="NCBI Taxonomy" id="96644"/>
    <lineage>
        <taxon>Eukaryota</taxon>
        <taxon>Metazoa</taxon>
        <taxon>Ecdysozoa</taxon>
        <taxon>Nematoda</taxon>
        <taxon>Chromadorea</taxon>
        <taxon>Rhabditida</taxon>
        <taxon>Rhabditina</taxon>
        <taxon>Rhabditomorpha</taxon>
        <taxon>Rhabditoidea</taxon>
        <taxon>Rhabditidae</taxon>
        <taxon>Mesorhabditinae</taxon>
        <taxon>Mesorhabditis</taxon>
    </lineage>
</organism>
<dbReference type="AlphaFoldDB" id="A0AA36CVZ3"/>
<dbReference type="GO" id="GO:0000974">
    <property type="term" value="C:Prp19 complex"/>
    <property type="evidence" value="ECO:0007669"/>
    <property type="project" value="TreeGrafter"/>
</dbReference>
<evidence type="ECO:0000256" key="1">
    <source>
        <dbReference type="ARBA" id="ARBA00004123"/>
    </source>
</evidence>
<accession>A0AA36CVZ3</accession>
<evidence type="ECO:0000313" key="9">
    <source>
        <dbReference type="EMBL" id="CAJ0575211.1"/>
    </source>
</evidence>
<dbReference type="GO" id="GO:0071011">
    <property type="term" value="C:precatalytic spliceosome"/>
    <property type="evidence" value="ECO:0007669"/>
    <property type="project" value="TreeGrafter"/>
</dbReference>
<gene>
    <name evidence="9" type="ORF">MSPICULIGERA_LOCUS13526</name>
</gene>
<comment type="subcellular location">
    <subcellularLocation>
        <location evidence="1">Nucleus</location>
    </subcellularLocation>
</comment>
<proteinExistence type="inferred from homology"/>
<dbReference type="GO" id="GO:0008380">
    <property type="term" value="P:RNA splicing"/>
    <property type="evidence" value="ECO:0007669"/>
    <property type="project" value="UniProtKB-KW"/>
</dbReference>
<dbReference type="EMBL" id="CATQJA010002636">
    <property type="protein sequence ID" value="CAJ0575211.1"/>
    <property type="molecule type" value="Genomic_DNA"/>
</dbReference>
<name>A0AA36CVZ3_9BILA</name>
<evidence type="ECO:0000256" key="5">
    <source>
        <dbReference type="ARBA" id="ARBA00022728"/>
    </source>
</evidence>
<keyword evidence="7" id="KW-0539">Nucleus</keyword>
<feature type="non-terminal residue" evidence="9">
    <location>
        <position position="234"/>
    </location>
</feature>